<evidence type="ECO:0000313" key="8">
    <source>
        <dbReference type="Proteomes" id="UP000318437"/>
    </source>
</evidence>
<feature type="transmembrane region" description="Helical" evidence="6">
    <location>
        <begin position="218"/>
        <end position="238"/>
    </location>
</feature>
<feature type="transmembrane region" description="Helical" evidence="6">
    <location>
        <begin position="374"/>
        <end position="393"/>
    </location>
</feature>
<dbReference type="InterPro" id="IPR050833">
    <property type="entry name" value="Poly_Biosynth_Transport"/>
</dbReference>
<proteinExistence type="predicted"/>
<comment type="subcellular location">
    <subcellularLocation>
        <location evidence="1">Cell membrane</location>
        <topology evidence="1">Multi-pass membrane protein</topology>
    </subcellularLocation>
</comment>
<organism evidence="7 8">
    <name type="scientific">Bythopirellula polymerisocia</name>
    <dbReference type="NCBI Taxonomy" id="2528003"/>
    <lineage>
        <taxon>Bacteria</taxon>
        <taxon>Pseudomonadati</taxon>
        <taxon>Planctomycetota</taxon>
        <taxon>Planctomycetia</taxon>
        <taxon>Pirellulales</taxon>
        <taxon>Lacipirellulaceae</taxon>
        <taxon>Bythopirellula</taxon>
    </lineage>
</organism>
<sequence length="436" mass="47871">MWGKELYGEWLLLSAIPSFIELANGGISKVACVDMIKATARKDSKRFQQIVQTTCTLILLITFPVAMLLLVASATPIDSYLPFSSIDPFEVRVITFTFVANFILMQLSQIYDGMYQSFLSFARLVVLSNIERLATAVVVIIFVLRGATPIGVALTMTIMQFLFLLARSYDIHNVAEPWARSVMGFGIRHRSHELVRSLFRPAISYGLLPLCNAIRGGGILWIIGYALNPAAVALFSALRTLANSGGMLLSVVTQSISPELTVAVTSENHDLARLIFRKALQVVVVSSIFFAIGLFCAGGWIFALWTNRELQFDNQVFTLLLCVVIAKNFWSSALVVATSSNRHTRDTVFVLLGHLVALSGALVLVPLIGLPGAAISLLVCDIVISVFVIRRALILLEESSWNFLASFSPSSLIQLFSFIKQSSTTANHPVPQDHQL</sequence>
<evidence type="ECO:0000256" key="4">
    <source>
        <dbReference type="ARBA" id="ARBA00022989"/>
    </source>
</evidence>
<keyword evidence="2" id="KW-1003">Cell membrane</keyword>
<keyword evidence="8" id="KW-1185">Reference proteome</keyword>
<feature type="transmembrane region" description="Helical" evidence="6">
    <location>
        <begin position="282"/>
        <end position="305"/>
    </location>
</feature>
<dbReference type="PANTHER" id="PTHR30250">
    <property type="entry name" value="PST FAMILY PREDICTED COLANIC ACID TRANSPORTER"/>
    <property type="match status" value="1"/>
</dbReference>
<evidence type="ECO:0000256" key="5">
    <source>
        <dbReference type="ARBA" id="ARBA00023136"/>
    </source>
</evidence>
<evidence type="ECO:0000313" key="7">
    <source>
        <dbReference type="EMBL" id="TWU25793.1"/>
    </source>
</evidence>
<evidence type="ECO:0000256" key="2">
    <source>
        <dbReference type="ARBA" id="ARBA00022475"/>
    </source>
</evidence>
<keyword evidence="4 6" id="KW-1133">Transmembrane helix</keyword>
<feature type="transmembrane region" description="Helical" evidence="6">
    <location>
        <begin position="317"/>
        <end position="336"/>
    </location>
</feature>
<dbReference type="GO" id="GO:0005886">
    <property type="term" value="C:plasma membrane"/>
    <property type="evidence" value="ECO:0007669"/>
    <property type="project" value="UniProtKB-SubCell"/>
</dbReference>
<gene>
    <name evidence="7" type="ORF">Pla144_30050</name>
</gene>
<dbReference type="PANTHER" id="PTHR30250:SF26">
    <property type="entry name" value="PSMA PROTEIN"/>
    <property type="match status" value="1"/>
</dbReference>
<feature type="transmembrane region" description="Helical" evidence="6">
    <location>
        <begin position="348"/>
        <end position="368"/>
    </location>
</feature>
<dbReference type="AlphaFoldDB" id="A0A5C6CLM3"/>
<dbReference type="EMBL" id="SJPS01000004">
    <property type="protein sequence ID" value="TWU25793.1"/>
    <property type="molecule type" value="Genomic_DNA"/>
</dbReference>
<reference evidence="7 8" key="1">
    <citation type="submission" date="2019-02" db="EMBL/GenBank/DDBJ databases">
        <title>Deep-cultivation of Planctomycetes and their phenomic and genomic characterization uncovers novel biology.</title>
        <authorList>
            <person name="Wiegand S."/>
            <person name="Jogler M."/>
            <person name="Boedeker C."/>
            <person name="Pinto D."/>
            <person name="Vollmers J."/>
            <person name="Rivas-Marin E."/>
            <person name="Kohn T."/>
            <person name="Peeters S.H."/>
            <person name="Heuer A."/>
            <person name="Rast P."/>
            <person name="Oberbeckmann S."/>
            <person name="Bunk B."/>
            <person name="Jeske O."/>
            <person name="Meyerdierks A."/>
            <person name="Storesund J.E."/>
            <person name="Kallscheuer N."/>
            <person name="Luecker S."/>
            <person name="Lage O.M."/>
            <person name="Pohl T."/>
            <person name="Merkel B.J."/>
            <person name="Hornburger P."/>
            <person name="Mueller R.-W."/>
            <person name="Bruemmer F."/>
            <person name="Labrenz M."/>
            <person name="Spormann A.M."/>
            <person name="Op Den Camp H."/>
            <person name="Overmann J."/>
            <person name="Amann R."/>
            <person name="Jetten M.S.M."/>
            <person name="Mascher T."/>
            <person name="Medema M.H."/>
            <person name="Devos D.P."/>
            <person name="Kaster A.-K."/>
            <person name="Ovreas L."/>
            <person name="Rohde M."/>
            <person name="Galperin M.Y."/>
            <person name="Jogler C."/>
        </authorList>
    </citation>
    <scope>NUCLEOTIDE SEQUENCE [LARGE SCALE GENOMIC DNA]</scope>
    <source>
        <strain evidence="7 8">Pla144</strain>
    </source>
</reference>
<accession>A0A5C6CLM3</accession>
<evidence type="ECO:0000256" key="3">
    <source>
        <dbReference type="ARBA" id="ARBA00022692"/>
    </source>
</evidence>
<comment type="caution">
    <text evidence="7">The sequence shown here is derived from an EMBL/GenBank/DDBJ whole genome shotgun (WGS) entry which is preliminary data.</text>
</comment>
<evidence type="ECO:0000256" key="1">
    <source>
        <dbReference type="ARBA" id="ARBA00004651"/>
    </source>
</evidence>
<dbReference type="Proteomes" id="UP000318437">
    <property type="component" value="Unassembled WGS sequence"/>
</dbReference>
<protein>
    <recommendedName>
        <fullName evidence="9">Polysaccharide biosynthesis protein</fullName>
    </recommendedName>
</protein>
<feature type="transmembrane region" description="Helical" evidence="6">
    <location>
        <begin position="93"/>
        <end position="112"/>
    </location>
</feature>
<feature type="transmembrane region" description="Helical" evidence="6">
    <location>
        <begin position="133"/>
        <end position="163"/>
    </location>
</feature>
<name>A0A5C6CLM3_9BACT</name>
<evidence type="ECO:0008006" key="9">
    <source>
        <dbReference type="Google" id="ProtNLM"/>
    </source>
</evidence>
<keyword evidence="3 6" id="KW-0812">Transmembrane</keyword>
<evidence type="ECO:0000256" key="6">
    <source>
        <dbReference type="SAM" id="Phobius"/>
    </source>
</evidence>
<feature type="transmembrane region" description="Helical" evidence="6">
    <location>
        <begin position="50"/>
        <end position="73"/>
    </location>
</feature>
<keyword evidence="5 6" id="KW-0472">Membrane</keyword>